<evidence type="ECO:0000313" key="8">
    <source>
        <dbReference type="Proteomes" id="UP000463138"/>
    </source>
</evidence>
<dbReference type="Pfam" id="PF00990">
    <property type="entry name" value="GGDEF"/>
    <property type="match status" value="1"/>
</dbReference>
<dbReference type="InterPro" id="IPR043128">
    <property type="entry name" value="Rev_trsase/Diguanyl_cyclase"/>
</dbReference>
<feature type="domain" description="GGDEF" evidence="6">
    <location>
        <begin position="220"/>
        <end position="353"/>
    </location>
</feature>
<dbReference type="PANTHER" id="PTHR45138:SF9">
    <property type="entry name" value="DIGUANYLATE CYCLASE DGCM-RELATED"/>
    <property type="match status" value="1"/>
</dbReference>
<keyword evidence="5" id="KW-0812">Transmembrane</keyword>
<comment type="caution">
    <text evidence="7">The sequence shown here is derived from an EMBL/GenBank/DDBJ whole genome shotgun (WGS) entry which is preliminary data.</text>
</comment>
<evidence type="ECO:0000256" key="1">
    <source>
        <dbReference type="ARBA" id="ARBA00001946"/>
    </source>
</evidence>
<dbReference type="OrthoDB" id="9812260at2"/>
<evidence type="ECO:0000256" key="4">
    <source>
        <dbReference type="ARBA" id="ARBA00034247"/>
    </source>
</evidence>
<reference evidence="7 8" key="1">
    <citation type="submission" date="2018-07" db="EMBL/GenBank/DDBJ databases">
        <title>Pseudomonas laoshanensis sp. nov., isolated from soil.</title>
        <authorList>
            <person name="Sun J."/>
            <person name="Yu L."/>
            <person name="Wang M."/>
            <person name="Zhang C."/>
        </authorList>
    </citation>
    <scope>NUCLEOTIDE SEQUENCE [LARGE SCALE GENOMIC DNA]</scope>
    <source>
        <strain evidence="7 8">Y22</strain>
    </source>
</reference>
<keyword evidence="5" id="KW-1133">Transmembrane helix</keyword>
<feature type="transmembrane region" description="Helical" evidence="5">
    <location>
        <begin position="27"/>
        <end position="46"/>
    </location>
</feature>
<gene>
    <name evidence="7" type="ORF">DT594_12990</name>
</gene>
<sequence>MFPWQSRSLSVAFKAGATGLVENDQRALMRVVFLTSSITLGAFGVLQLSYGRYLLGLFELVSCAVLLWCSWRVASAVRPVIWIYFYLLPLYCFLTYIIFMPDASHTAFVWVYLIPILSYLLLGRLAGLLLALPFISAAALAYLYRFGVPADAAGLIDLGNSLLCGLLILLFVHLYESRRALAQRALEHLAEVDALTGVANRGSFQRALERSVDEAARSGSGLVLVMMDVDFFKEVNDRWGHDVGDAALQHICACIAQRLRRTDTLGRLGGEEFGILLRNTDARAGQELVESLRRQIVITPLEHQGQQILLSATFGLAQMGVDGVTAFELYRCADQRLYRGKASGRNQLIDRDPGFG</sequence>
<dbReference type="AlphaFoldDB" id="A0A7V7KVS5"/>
<dbReference type="EMBL" id="QOVF01000003">
    <property type="protein sequence ID" value="KAA0694214.1"/>
    <property type="molecule type" value="Genomic_DNA"/>
</dbReference>
<dbReference type="SUPFAM" id="SSF55073">
    <property type="entry name" value="Nucleotide cyclase"/>
    <property type="match status" value="1"/>
</dbReference>
<dbReference type="PROSITE" id="PS50887">
    <property type="entry name" value="GGDEF"/>
    <property type="match status" value="1"/>
</dbReference>
<name>A0A7V7KVS5_9GAMM</name>
<dbReference type="GO" id="GO:1902201">
    <property type="term" value="P:negative regulation of bacterial-type flagellum-dependent cell motility"/>
    <property type="evidence" value="ECO:0007669"/>
    <property type="project" value="TreeGrafter"/>
</dbReference>
<dbReference type="GO" id="GO:0052621">
    <property type="term" value="F:diguanylate cyclase activity"/>
    <property type="evidence" value="ECO:0007669"/>
    <property type="project" value="UniProtKB-EC"/>
</dbReference>
<evidence type="ECO:0000256" key="5">
    <source>
        <dbReference type="SAM" id="Phobius"/>
    </source>
</evidence>
<protein>
    <recommendedName>
        <fullName evidence="3">diguanylate cyclase</fullName>
        <ecNumber evidence="3">2.7.7.65</ecNumber>
    </recommendedName>
</protein>
<feature type="transmembrane region" description="Helical" evidence="5">
    <location>
        <begin position="152"/>
        <end position="175"/>
    </location>
</feature>
<dbReference type="Gene3D" id="3.30.70.270">
    <property type="match status" value="1"/>
</dbReference>
<dbReference type="GO" id="GO:0005886">
    <property type="term" value="C:plasma membrane"/>
    <property type="evidence" value="ECO:0007669"/>
    <property type="project" value="UniProtKB-SubCell"/>
</dbReference>
<comment type="catalytic activity">
    <reaction evidence="4">
        <text>2 GTP = 3',3'-c-di-GMP + 2 diphosphate</text>
        <dbReference type="Rhea" id="RHEA:24898"/>
        <dbReference type="ChEBI" id="CHEBI:33019"/>
        <dbReference type="ChEBI" id="CHEBI:37565"/>
        <dbReference type="ChEBI" id="CHEBI:58805"/>
        <dbReference type="EC" id="2.7.7.65"/>
    </reaction>
</comment>
<dbReference type="NCBIfam" id="TIGR00254">
    <property type="entry name" value="GGDEF"/>
    <property type="match status" value="1"/>
</dbReference>
<dbReference type="CDD" id="cd01949">
    <property type="entry name" value="GGDEF"/>
    <property type="match status" value="1"/>
</dbReference>
<dbReference type="InterPro" id="IPR050469">
    <property type="entry name" value="Diguanylate_Cyclase"/>
</dbReference>
<dbReference type="SMART" id="SM00267">
    <property type="entry name" value="GGDEF"/>
    <property type="match status" value="1"/>
</dbReference>
<dbReference type="InterPro" id="IPR000160">
    <property type="entry name" value="GGDEF_dom"/>
</dbReference>
<dbReference type="RefSeq" id="WP_149333046.1">
    <property type="nucleotide sequence ID" value="NZ_QOVF01000003.1"/>
</dbReference>
<keyword evidence="5" id="KW-0472">Membrane</keyword>
<accession>A0A7V7KVS5</accession>
<dbReference type="Pfam" id="PF20966">
    <property type="entry name" value="MASE6"/>
    <property type="match status" value="1"/>
</dbReference>
<organism evidence="7 8">
    <name type="scientific">Halopseudomonas laoshanensis</name>
    <dbReference type="NCBI Taxonomy" id="2268758"/>
    <lineage>
        <taxon>Bacteria</taxon>
        <taxon>Pseudomonadati</taxon>
        <taxon>Pseudomonadota</taxon>
        <taxon>Gammaproteobacteria</taxon>
        <taxon>Pseudomonadales</taxon>
        <taxon>Pseudomonadaceae</taxon>
        <taxon>Halopseudomonas</taxon>
    </lineage>
</organism>
<evidence type="ECO:0000259" key="6">
    <source>
        <dbReference type="PROSITE" id="PS50887"/>
    </source>
</evidence>
<comment type="cofactor">
    <cofactor evidence="1">
        <name>Mg(2+)</name>
        <dbReference type="ChEBI" id="CHEBI:18420"/>
    </cofactor>
</comment>
<dbReference type="Proteomes" id="UP000463138">
    <property type="component" value="Unassembled WGS sequence"/>
</dbReference>
<dbReference type="GO" id="GO:0043709">
    <property type="term" value="P:cell adhesion involved in single-species biofilm formation"/>
    <property type="evidence" value="ECO:0007669"/>
    <property type="project" value="TreeGrafter"/>
</dbReference>
<dbReference type="PANTHER" id="PTHR45138">
    <property type="entry name" value="REGULATORY COMPONENTS OF SENSORY TRANSDUCTION SYSTEM"/>
    <property type="match status" value="1"/>
</dbReference>
<keyword evidence="8" id="KW-1185">Reference proteome</keyword>
<dbReference type="InterPro" id="IPR048435">
    <property type="entry name" value="MASE6"/>
</dbReference>
<evidence type="ECO:0000256" key="3">
    <source>
        <dbReference type="ARBA" id="ARBA00012528"/>
    </source>
</evidence>
<feature type="transmembrane region" description="Helical" evidence="5">
    <location>
        <begin position="81"/>
        <end position="99"/>
    </location>
</feature>
<comment type="subcellular location">
    <subcellularLocation>
        <location evidence="2">Cell inner membrane</location>
    </subcellularLocation>
</comment>
<proteinExistence type="predicted"/>
<feature type="transmembrane region" description="Helical" evidence="5">
    <location>
        <begin position="129"/>
        <end position="146"/>
    </location>
</feature>
<evidence type="ECO:0000256" key="2">
    <source>
        <dbReference type="ARBA" id="ARBA00004533"/>
    </source>
</evidence>
<dbReference type="InterPro" id="IPR029787">
    <property type="entry name" value="Nucleotide_cyclase"/>
</dbReference>
<dbReference type="FunFam" id="3.30.70.270:FF:000001">
    <property type="entry name" value="Diguanylate cyclase domain protein"/>
    <property type="match status" value="1"/>
</dbReference>
<feature type="transmembrane region" description="Helical" evidence="5">
    <location>
        <begin position="52"/>
        <end position="69"/>
    </location>
</feature>
<evidence type="ECO:0000313" key="7">
    <source>
        <dbReference type="EMBL" id="KAA0694214.1"/>
    </source>
</evidence>
<dbReference type="EC" id="2.7.7.65" evidence="3"/>